<reference evidence="1" key="1">
    <citation type="journal article" date="2020" name="Nature">
        <title>Giant virus diversity and host interactions through global metagenomics.</title>
        <authorList>
            <person name="Schulz F."/>
            <person name="Roux S."/>
            <person name="Paez-Espino D."/>
            <person name="Jungbluth S."/>
            <person name="Walsh D.A."/>
            <person name="Denef V.J."/>
            <person name="McMahon K.D."/>
            <person name="Konstantinidis K.T."/>
            <person name="Eloe-Fadrosh E.A."/>
            <person name="Kyrpides N.C."/>
            <person name="Woyke T."/>
        </authorList>
    </citation>
    <scope>NUCLEOTIDE SEQUENCE</scope>
    <source>
        <strain evidence="1">GVMAG-M-3300023184-182</strain>
    </source>
</reference>
<name>A0A6C0HZN1_9ZZZZ</name>
<dbReference type="EMBL" id="MN740043">
    <property type="protein sequence ID" value="QHT85605.1"/>
    <property type="molecule type" value="Genomic_DNA"/>
</dbReference>
<evidence type="ECO:0000313" key="1">
    <source>
        <dbReference type="EMBL" id="QHT85605.1"/>
    </source>
</evidence>
<accession>A0A6C0HZN1</accession>
<dbReference type="AlphaFoldDB" id="A0A6C0HZN1"/>
<proteinExistence type="predicted"/>
<protein>
    <submittedName>
        <fullName evidence="1">Uncharacterized protein</fullName>
    </submittedName>
</protein>
<organism evidence="1">
    <name type="scientific">viral metagenome</name>
    <dbReference type="NCBI Taxonomy" id="1070528"/>
    <lineage>
        <taxon>unclassified sequences</taxon>
        <taxon>metagenomes</taxon>
        <taxon>organismal metagenomes</taxon>
    </lineage>
</organism>
<sequence>MAYTITQYSRSKARKLGVTIKRSKNPAKKLDVFKQGKKIASIGATGYGDYPTFMRKEGKQSANSHRTRYKIRHEKDRHRVGTPGYYADQILW</sequence>